<dbReference type="Gene3D" id="3.40.50.1170">
    <property type="entry name" value="L-asparaginase, N-terminal domain"/>
    <property type="match status" value="1"/>
</dbReference>
<comment type="caution">
    <text evidence="3">The sequence shown here is derived from an EMBL/GenBank/DDBJ whole genome shotgun (WGS) entry which is preliminary data.</text>
</comment>
<feature type="active site" evidence="1">
    <location>
        <position position="12"/>
    </location>
</feature>
<dbReference type="InterPro" id="IPR027475">
    <property type="entry name" value="Asparaginase/glutaminase_AS2"/>
</dbReference>
<dbReference type="PANTHER" id="PTHR11707:SF28">
    <property type="entry name" value="60 KDA LYSOPHOSPHOLIPASE"/>
    <property type="match status" value="1"/>
</dbReference>
<dbReference type="GO" id="GO:0004067">
    <property type="term" value="F:asparaginase activity"/>
    <property type="evidence" value="ECO:0007669"/>
    <property type="project" value="UniProtKB-UniRule"/>
</dbReference>
<keyword evidence="4" id="KW-1185">Reference proteome</keyword>
<dbReference type="InterPro" id="IPR006034">
    <property type="entry name" value="Asparaginase/glutaminase-like"/>
</dbReference>
<dbReference type="InterPro" id="IPR027474">
    <property type="entry name" value="L-asparaginase_N"/>
</dbReference>
<dbReference type="InterPro" id="IPR037152">
    <property type="entry name" value="L-asparaginase_N_sf"/>
</dbReference>
<feature type="domain" description="L-asparaginase N-terminal" evidence="2">
    <location>
        <begin position="2"/>
        <end position="34"/>
    </location>
</feature>
<proteinExistence type="predicted"/>
<dbReference type="Proteomes" id="UP000683000">
    <property type="component" value="Unassembled WGS sequence"/>
</dbReference>
<sequence>MDFDAFVVLHGTDTMSYSSSALSFLLEDLGKTVVGFLHSVHKSPHEGPYWS</sequence>
<name>A0A8I3A8W8_9AGAM</name>
<dbReference type="AlphaFoldDB" id="A0A8I3A8W8"/>
<dbReference type="SUPFAM" id="SSF53774">
    <property type="entry name" value="Glutaminase/Asparaginase"/>
    <property type="match status" value="1"/>
</dbReference>
<dbReference type="PIRSF" id="PIRSF001220">
    <property type="entry name" value="L-ASNase_gatD"/>
    <property type="match status" value="1"/>
</dbReference>
<evidence type="ECO:0000313" key="4">
    <source>
        <dbReference type="Proteomes" id="UP000683000"/>
    </source>
</evidence>
<protein>
    <recommendedName>
        <fullName evidence="2">L-asparaginase N-terminal domain-containing protein</fullName>
    </recommendedName>
</protein>
<dbReference type="PIRSF" id="PIRSF500176">
    <property type="entry name" value="L_ASNase"/>
    <property type="match status" value="1"/>
</dbReference>
<accession>A0A8I3A8W8</accession>
<dbReference type="InterPro" id="IPR036152">
    <property type="entry name" value="Asp/glu_Ase-like_sf"/>
</dbReference>
<dbReference type="Pfam" id="PF00710">
    <property type="entry name" value="Asparaginase"/>
    <property type="match status" value="1"/>
</dbReference>
<evidence type="ECO:0000256" key="1">
    <source>
        <dbReference type="PROSITE-ProRule" id="PRU10100"/>
    </source>
</evidence>
<dbReference type="PROSITE" id="PS00917">
    <property type="entry name" value="ASN_GLN_ASE_2"/>
    <property type="match status" value="1"/>
</dbReference>
<dbReference type="PANTHER" id="PTHR11707">
    <property type="entry name" value="L-ASPARAGINASE"/>
    <property type="match status" value="1"/>
</dbReference>
<evidence type="ECO:0000313" key="3">
    <source>
        <dbReference type="EMBL" id="KAG6376246.1"/>
    </source>
</evidence>
<dbReference type="EMBL" id="JAGFBS010000012">
    <property type="protein sequence ID" value="KAG6376246.1"/>
    <property type="molecule type" value="Genomic_DNA"/>
</dbReference>
<evidence type="ECO:0000259" key="2">
    <source>
        <dbReference type="Pfam" id="PF00710"/>
    </source>
</evidence>
<gene>
    <name evidence="3" type="ORF">JVT61DRAFT_2222</name>
</gene>
<dbReference type="PROSITE" id="PS51732">
    <property type="entry name" value="ASN_GLN_ASE_3"/>
    <property type="match status" value="1"/>
</dbReference>
<dbReference type="OrthoDB" id="542841at2759"/>
<reference evidence="3" key="1">
    <citation type="submission" date="2021-03" db="EMBL/GenBank/DDBJ databases">
        <title>Evolutionary innovations through gain and loss of genes in the ectomycorrhizal Boletales.</title>
        <authorList>
            <person name="Wu G."/>
            <person name="Miyauchi S."/>
            <person name="Morin E."/>
            <person name="Yang Z.-L."/>
            <person name="Xu J."/>
            <person name="Martin F.M."/>
        </authorList>
    </citation>
    <scope>NUCLEOTIDE SEQUENCE</scope>
    <source>
        <strain evidence="3">BR01</strain>
    </source>
</reference>
<organism evidence="3 4">
    <name type="scientific">Boletus reticuloceps</name>
    <dbReference type="NCBI Taxonomy" id="495285"/>
    <lineage>
        <taxon>Eukaryota</taxon>
        <taxon>Fungi</taxon>
        <taxon>Dikarya</taxon>
        <taxon>Basidiomycota</taxon>
        <taxon>Agaricomycotina</taxon>
        <taxon>Agaricomycetes</taxon>
        <taxon>Agaricomycetidae</taxon>
        <taxon>Boletales</taxon>
        <taxon>Boletineae</taxon>
        <taxon>Boletaceae</taxon>
        <taxon>Boletoideae</taxon>
        <taxon>Boletus</taxon>
    </lineage>
</organism>